<dbReference type="AlphaFoldDB" id="A0A839HK84"/>
<dbReference type="PANTHER" id="PTHR43434">
    <property type="entry name" value="PHOSPHOGLYCOLATE PHOSPHATASE"/>
    <property type="match status" value="1"/>
</dbReference>
<protein>
    <recommendedName>
        <fullName evidence="4">phosphoglycolate phosphatase</fullName>
        <ecNumber evidence="4">3.1.3.18</ecNumber>
    </recommendedName>
</protein>
<dbReference type="InterPro" id="IPR023198">
    <property type="entry name" value="PGP-like_dom2"/>
</dbReference>
<reference evidence="5 6" key="1">
    <citation type="journal article" date="2020" name="Arch. Microbiol.">
        <title>The genome sequence of the giant phototrophic gammaproteobacterium Thiospirillum jenense gives insight into its physiological properties and phylogenetic relationships.</title>
        <authorList>
            <person name="Imhoff J.F."/>
            <person name="Meyer T.E."/>
            <person name="Kyndt J.A."/>
        </authorList>
    </citation>
    <scope>NUCLEOTIDE SEQUENCE [LARGE SCALE GENOMIC DNA]</scope>
    <source>
        <strain evidence="5 6">DSM 216</strain>
    </source>
</reference>
<evidence type="ECO:0000256" key="3">
    <source>
        <dbReference type="ARBA" id="ARBA00006171"/>
    </source>
</evidence>
<proteinExistence type="inferred from homology"/>
<comment type="similarity">
    <text evidence="3">Belongs to the HAD-like hydrolase superfamily. CbbY/CbbZ/Gph/YieH family.</text>
</comment>
<sequence>MYSHHRLMILDADGTTIDAFHAIEKTFVHHGMDIGTLERFQKRRNLFKYLGGFKEIPQNVRRQLGWRKRSRLVATLTEIYREEAVIFPGIESLIRQLAAAPDIKVGIVTRNITNEPLATLTRLFERHGLTPDVFDFLIHLPLSDNKVTAFCSLRDQFAINPARAYSCGDEASDFRAALGAVMHPFMVAYGFENFERLHLKHGVPAEIIAQTPAELITRVSHALNLPPSGAVECRV</sequence>
<dbReference type="SUPFAM" id="SSF56784">
    <property type="entry name" value="HAD-like"/>
    <property type="match status" value="1"/>
</dbReference>
<dbReference type="InterPro" id="IPR041492">
    <property type="entry name" value="HAD_2"/>
</dbReference>
<dbReference type="GO" id="GO:0008967">
    <property type="term" value="F:phosphoglycolate phosphatase activity"/>
    <property type="evidence" value="ECO:0007669"/>
    <property type="project" value="UniProtKB-EC"/>
</dbReference>
<dbReference type="Gene3D" id="3.40.50.1000">
    <property type="entry name" value="HAD superfamily/HAD-like"/>
    <property type="match status" value="1"/>
</dbReference>
<dbReference type="EC" id="3.1.3.18" evidence="4"/>
<name>A0A839HK84_9GAMM</name>
<comment type="caution">
    <text evidence="5">The sequence shown here is derived from an EMBL/GenBank/DDBJ whole genome shotgun (WGS) entry which is preliminary data.</text>
</comment>
<dbReference type="InterPro" id="IPR050155">
    <property type="entry name" value="HAD-like_hydrolase_sf"/>
</dbReference>
<evidence type="ECO:0000313" key="5">
    <source>
        <dbReference type="EMBL" id="MBB1126909.1"/>
    </source>
</evidence>
<dbReference type="SFLD" id="SFLDG01129">
    <property type="entry name" value="C1.5:_HAD__Beta-PGM__Phosphata"/>
    <property type="match status" value="1"/>
</dbReference>
<dbReference type="Gene3D" id="1.10.150.240">
    <property type="entry name" value="Putative phosphatase, domain 2"/>
    <property type="match status" value="1"/>
</dbReference>
<dbReference type="PANTHER" id="PTHR43434:SF1">
    <property type="entry name" value="PHOSPHOGLYCOLATE PHOSPHATASE"/>
    <property type="match status" value="1"/>
</dbReference>
<gene>
    <name evidence="5" type="ORF">HUK38_11840</name>
</gene>
<comment type="catalytic activity">
    <reaction evidence="1">
        <text>2-phosphoglycolate + H2O = glycolate + phosphate</text>
        <dbReference type="Rhea" id="RHEA:14369"/>
        <dbReference type="ChEBI" id="CHEBI:15377"/>
        <dbReference type="ChEBI" id="CHEBI:29805"/>
        <dbReference type="ChEBI" id="CHEBI:43474"/>
        <dbReference type="ChEBI" id="CHEBI:58033"/>
        <dbReference type="EC" id="3.1.3.18"/>
    </reaction>
</comment>
<dbReference type="Pfam" id="PF13419">
    <property type="entry name" value="HAD_2"/>
    <property type="match status" value="1"/>
</dbReference>
<accession>A0A839HK84</accession>
<keyword evidence="6" id="KW-1185">Reference proteome</keyword>
<dbReference type="RefSeq" id="WP_182584538.1">
    <property type="nucleotide sequence ID" value="NZ_JABVCQ010000029.1"/>
</dbReference>
<dbReference type="SFLD" id="SFLDS00003">
    <property type="entry name" value="Haloacid_Dehalogenase"/>
    <property type="match status" value="1"/>
</dbReference>
<dbReference type="GO" id="GO:0005829">
    <property type="term" value="C:cytosol"/>
    <property type="evidence" value="ECO:0007669"/>
    <property type="project" value="TreeGrafter"/>
</dbReference>
<dbReference type="EMBL" id="JABVCQ010000029">
    <property type="protein sequence ID" value="MBB1126909.1"/>
    <property type="molecule type" value="Genomic_DNA"/>
</dbReference>
<evidence type="ECO:0000256" key="2">
    <source>
        <dbReference type="ARBA" id="ARBA00004818"/>
    </source>
</evidence>
<keyword evidence="5" id="KW-0378">Hydrolase</keyword>
<dbReference type="Proteomes" id="UP000548632">
    <property type="component" value="Unassembled WGS sequence"/>
</dbReference>
<dbReference type="GO" id="GO:0006281">
    <property type="term" value="P:DNA repair"/>
    <property type="evidence" value="ECO:0007669"/>
    <property type="project" value="TreeGrafter"/>
</dbReference>
<evidence type="ECO:0000256" key="1">
    <source>
        <dbReference type="ARBA" id="ARBA00000830"/>
    </source>
</evidence>
<evidence type="ECO:0000256" key="4">
    <source>
        <dbReference type="ARBA" id="ARBA00013078"/>
    </source>
</evidence>
<evidence type="ECO:0000313" key="6">
    <source>
        <dbReference type="Proteomes" id="UP000548632"/>
    </source>
</evidence>
<comment type="pathway">
    <text evidence="2">Organic acid metabolism; glycolate biosynthesis; glycolate from 2-phosphoglycolate: step 1/1.</text>
</comment>
<dbReference type="InterPro" id="IPR023214">
    <property type="entry name" value="HAD_sf"/>
</dbReference>
<organism evidence="5 6">
    <name type="scientific">Thiospirillum jenense</name>
    <dbReference type="NCBI Taxonomy" id="1653858"/>
    <lineage>
        <taxon>Bacteria</taxon>
        <taxon>Pseudomonadati</taxon>
        <taxon>Pseudomonadota</taxon>
        <taxon>Gammaproteobacteria</taxon>
        <taxon>Chromatiales</taxon>
        <taxon>Chromatiaceae</taxon>
        <taxon>Thiospirillum</taxon>
    </lineage>
</organism>
<dbReference type="InterPro" id="IPR036412">
    <property type="entry name" value="HAD-like_sf"/>
</dbReference>